<feature type="compositionally biased region" description="Basic and acidic residues" evidence="1">
    <location>
        <begin position="1"/>
        <end position="11"/>
    </location>
</feature>
<evidence type="ECO:0000313" key="2">
    <source>
        <dbReference type="EMBL" id="GAC74019.1"/>
    </source>
</evidence>
<protein>
    <submittedName>
        <fullName evidence="2">Uncharacterized protein</fullName>
    </submittedName>
</protein>
<dbReference type="Proteomes" id="UP000011976">
    <property type="component" value="Unassembled WGS sequence"/>
</dbReference>
<feature type="compositionally biased region" description="Basic residues" evidence="1">
    <location>
        <begin position="99"/>
        <end position="109"/>
    </location>
</feature>
<dbReference type="EMBL" id="DF196775">
    <property type="protein sequence ID" value="GAC74019.1"/>
    <property type="molecule type" value="Genomic_DNA"/>
</dbReference>
<feature type="region of interest" description="Disordered" evidence="1">
    <location>
        <begin position="214"/>
        <end position="235"/>
    </location>
</feature>
<dbReference type="AlphaFoldDB" id="M9LVQ1"/>
<organism evidence="2 3">
    <name type="scientific">Pseudozyma antarctica (strain T-34)</name>
    <name type="common">Yeast</name>
    <name type="synonym">Candida antarctica</name>
    <dbReference type="NCBI Taxonomy" id="1151754"/>
    <lineage>
        <taxon>Eukaryota</taxon>
        <taxon>Fungi</taxon>
        <taxon>Dikarya</taxon>
        <taxon>Basidiomycota</taxon>
        <taxon>Ustilaginomycotina</taxon>
        <taxon>Ustilaginomycetes</taxon>
        <taxon>Ustilaginales</taxon>
        <taxon>Ustilaginaceae</taxon>
        <taxon>Moesziomyces</taxon>
    </lineage>
</organism>
<accession>M9LVQ1</accession>
<feature type="compositionally biased region" description="Low complexity" evidence="1">
    <location>
        <begin position="13"/>
        <end position="25"/>
    </location>
</feature>
<sequence>MDGEEHRDGVAETRTATSTSSTMTSDPPRSLPSRPEAVAEVPRRAPTLQRGGRGRPRGSRGNFRGTIHSDLASTRPYLDGGTTDAAAAVMLPFQGAGRGRGRGQGRVRPSRGTFRGGRGRGSLTPTWSQPHFVPERPSLAASFPQTRNASEHSDVTDSNKAPQQSATETFEAEPATVQVLCGPEPEVKQDLPLSDQHDASVVACAESMADLSLSPRVRRSSTGSERPSEHGPGVIDAPFSPPQRWSHEHRHFDVPPWTPFPGPPYDALEPAPFLALGPSRMPPPPPPFTVWLPVPYLVYWGPEPFGAHPMFYDVPMVSLTPFHPKDTFCSH</sequence>
<reference evidence="3" key="1">
    <citation type="journal article" date="2013" name="Genome Announc.">
        <title>Genome sequence of the basidiomycetous yeast Pseudozyma antarctica T-34, a producer of the glycolipid biosurfactants mannosylerythritol lipids.</title>
        <authorList>
            <person name="Morita T."/>
            <person name="Koike H."/>
            <person name="Koyama Y."/>
            <person name="Hagiwara H."/>
            <person name="Ito E."/>
            <person name="Fukuoka T."/>
            <person name="Imura T."/>
            <person name="Machida M."/>
            <person name="Kitamoto D."/>
        </authorList>
    </citation>
    <scope>NUCLEOTIDE SEQUENCE [LARGE SCALE GENOMIC DNA]</scope>
    <source>
        <strain evidence="3">T-34</strain>
    </source>
</reference>
<gene>
    <name evidence="2" type="ORF">PANT_9c00412</name>
</gene>
<feature type="region of interest" description="Disordered" evidence="1">
    <location>
        <begin position="95"/>
        <end position="174"/>
    </location>
</feature>
<feature type="compositionally biased region" description="Polar residues" evidence="1">
    <location>
        <begin position="158"/>
        <end position="168"/>
    </location>
</feature>
<feature type="region of interest" description="Disordered" evidence="1">
    <location>
        <begin position="1"/>
        <end position="81"/>
    </location>
</feature>
<evidence type="ECO:0000256" key="1">
    <source>
        <dbReference type="SAM" id="MobiDB-lite"/>
    </source>
</evidence>
<name>M9LVQ1_PSEA3</name>
<dbReference type="OrthoDB" id="10362147at2759"/>
<proteinExistence type="predicted"/>
<evidence type="ECO:0000313" key="3">
    <source>
        <dbReference type="Proteomes" id="UP000011976"/>
    </source>
</evidence>